<dbReference type="GO" id="GO:0005506">
    <property type="term" value="F:iron ion binding"/>
    <property type="evidence" value="ECO:0007669"/>
    <property type="project" value="InterPro"/>
</dbReference>
<keyword evidence="7" id="KW-0472">Membrane</keyword>
<organism evidence="8 9">
    <name type="scientific">Didymella exigua CBS 183.55</name>
    <dbReference type="NCBI Taxonomy" id="1150837"/>
    <lineage>
        <taxon>Eukaryota</taxon>
        <taxon>Fungi</taxon>
        <taxon>Dikarya</taxon>
        <taxon>Ascomycota</taxon>
        <taxon>Pezizomycotina</taxon>
        <taxon>Dothideomycetes</taxon>
        <taxon>Pleosporomycetidae</taxon>
        <taxon>Pleosporales</taxon>
        <taxon>Pleosporineae</taxon>
        <taxon>Didymellaceae</taxon>
        <taxon>Didymella</taxon>
    </lineage>
</organism>
<keyword evidence="6" id="KW-0503">Monooxygenase</keyword>
<dbReference type="InterPro" id="IPR001128">
    <property type="entry name" value="Cyt_P450"/>
</dbReference>
<dbReference type="GeneID" id="54354112"/>
<comment type="cofactor">
    <cofactor evidence="5">
        <name>heme</name>
        <dbReference type="ChEBI" id="CHEBI:30413"/>
    </cofactor>
</comment>
<sequence length="540" mass="62097">MHPFTAYAIGVAIVCFLVYTLIDIVSKYNAKYNCRGLPGPALIPWVGRIHDLPIDFMWLKFKEWADTYGPIYRTKMLGANFVIISDESIAEDLLIKRAKVYSDRPEIKSLFDAKSTYGSMEYLPLMGKNQYWARQRKFTHSYLTESTNARYYGIMEFEQKRWLQRLVENPDDFCFSLEDMCSKVMATLTWDNHDISIPLTPSAWGLLTQMSPAGPITNVLTPLWDWLPEPINPWKLRERKRHDDQQELFMKSLVDIRNKMEKGKQRPCFTKTYLETAEKTNISGDYEASCVLGMMALVGIFTVTGPIYYFLIAMVHHPEWQKKCQDEIDAVCGNNPPTVADMPNLPILRACIKETMRWKPTVPTGVAHECEADDWYGGYFIPKGTRILPLDYAFLRNPVKYPDPESYRPERWLEEGWPTFQGPLTKFPMITGMSSFGWGQRQCLGMSITRDETITGCGGLMWAFNLRRKVDPVTKKEIEVPLNKSNSLLIIKPDAFEMAFEPRSGKRKAEVAQQWRDAEAADAAERTAFLRAAEAKEVLI</sequence>
<dbReference type="InterPro" id="IPR002401">
    <property type="entry name" value="Cyt_P450_E_grp-I"/>
</dbReference>
<protein>
    <submittedName>
        <fullName evidence="8">Cytochrome P450 2C30</fullName>
    </submittedName>
</protein>
<keyword evidence="7" id="KW-0812">Transmembrane</keyword>
<keyword evidence="3 6" id="KW-0560">Oxidoreductase</keyword>
<dbReference type="PANTHER" id="PTHR46300:SF6">
    <property type="entry name" value="CYTOCHROME P450 2C30"/>
    <property type="match status" value="1"/>
</dbReference>
<name>A0A6A5RLU1_9PLEO</name>
<dbReference type="Pfam" id="PF00067">
    <property type="entry name" value="p450"/>
    <property type="match status" value="1"/>
</dbReference>
<keyword evidence="5 6" id="KW-0349">Heme</keyword>
<dbReference type="GO" id="GO:0004497">
    <property type="term" value="F:monooxygenase activity"/>
    <property type="evidence" value="ECO:0007669"/>
    <property type="project" value="UniProtKB-KW"/>
</dbReference>
<dbReference type="PRINTS" id="PR00463">
    <property type="entry name" value="EP450I"/>
</dbReference>
<feature type="transmembrane region" description="Helical" evidence="7">
    <location>
        <begin position="289"/>
        <end position="311"/>
    </location>
</feature>
<dbReference type="GO" id="GO:0020037">
    <property type="term" value="F:heme binding"/>
    <property type="evidence" value="ECO:0007669"/>
    <property type="project" value="InterPro"/>
</dbReference>
<gene>
    <name evidence="8" type="ORF">M421DRAFT_67794</name>
</gene>
<evidence type="ECO:0000313" key="9">
    <source>
        <dbReference type="Proteomes" id="UP000800082"/>
    </source>
</evidence>
<evidence type="ECO:0000256" key="4">
    <source>
        <dbReference type="ARBA" id="ARBA00023004"/>
    </source>
</evidence>
<dbReference type="Proteomes" id="UP000800082">
    <property type="component" value="Unassembled WGS sequence"/>
</dbReference>
<dbReference type="Gene3D" id="1.10.630.10">
    <property type="entry name" value="Cytochrome P450"/>
    <property type="match status" value="1"/>
</dbReference>
<dbReference type="InterPro" id="IPR050364">
    <property type="entry name" value="Cytochrome_P450_fung"/>
</dbReference>
<keyword evidence="2 5" id="KW-0479">Metal-binding</keyword>
<evidence type="ECO:0000313" key="8">
    <source>
        <dbReference type="EMBL" id="KAF1926497.1"/>
    </source>
</evidence>
<dbReference type="EMBL" id="ML978977">
    <property type="protein sequence ID" value="KAF1926497.1"/>
    <property type="molecule type" value="Genomic_DNA"/>
</dbReference>
<feature type="binding site" description="axial binding residue" evidence="5">
    <location>
        <position position="443"/>
    </location>
    <ligand>
        <name>heme</name>
        <dbReference type="ChEBI" id="CHEBI:30413"/>
    </ligand>
    <ligandPart>
        <name>Fe</name>
        <dbReference type="ChEBI" id="CHEBI:18248"/>
    </ligandPart>
</feature>
<keyword evidence="7" id="KW-1133">Transmembrane helix</keyword>
<evidence type="ECO:0000256" key="6">
    <source>
        <dbReference type="RuleBase" id="RU000461"/>
    </source>
</evidence>
<dbReference type="SUPFAM" id="SSF48264">
    <property type="entry name" value="Cytochrome P450"/>
    <property type="match status" value="1"/>
</dbReference>
<dbReference type="RefSeq" id="XP_033446749.1">
    <property type="nucleotide sequence ID" value="XM_033596445.1"/>
</dbReference>
<dbReference type="OrthoDB" id="1103324at2759"/>
<dbReference type="GO" id="GO:0016705">
    <property type="term" value="F:oxidoreductase activity, acting on paired donors, with incorporation or reduction of molecular oxygen"/>
    <property type="evidence" value="ECO:0007669"/>
    <property type="project" value="InterPro"/>
</dbReference>
<evidence type="ECO:0000256" key="5">
    <source>
        <dbReference type="PIRSR" id="PIRSR602401-1"/>
    </source>
</evidence>
<evidence type="ECO:0000256" key="3">
    <source>
        <dbReference type="ARBA" id="ARBA00023002"/>
    </source>
</evidence>
<proteinExistence type="inferred from homology"/>
<keyword evidence="9" id="KW-1185">Reference proteome</keyword>
<dbReference type="InterPro" id="IPR017972">
    <property type="entry name" value="Cyt_P450_CS"/>
</dbReference>
<dbReference type="AlphaFoldDB" id="A0A6A5RLU1"/>
<feature type="transmembrane region" description="Helical" evidence="7">
    <location>
        <begin position="6"/>
        <end position="25"/>
    </location>
</feature>
<comment type="similarity">
    <text evidence="1 6">Belongs to the cytochrome P450 family.</text>
</comment>
<evidence type="ECO:0000256" key="7">
    <source>
        <dbReference type="SAM" id="Phobius"/>
    </source>
</evidence>
<reference evidence="8" key="1">
    <citation type="journal article" date="2020" name="Stud. Mycol.">
        <title>101 Dothideomycetes genomes: a test case for predicting lifestyles and emergence of pathogens.</title>
        <authorList>
            <person name="Haridas S."/>
            <person name="Albert R."/>
            <person name="Binder M."/>
            <person name="Bloem J."/>
            <person name="Labutti K."/>
            <person name="Salamov A."/>
            <person name="Andreopoulos B."/>
            <person name="Baker S."/>
            <person name="Barry K."/>
            <person name="Bills G."/>
            <person name="Bluhm B."/>
            <person name="Cannon C."/>
            <person name="Castanera R."/>
            <person name="Culley D."/>
            <person name="Daum C."/>
            <person name="Ezra D."/>
            <person name="Gonzalez J."/>
            <person name="Henrissat B."/>
            <person name="Kuo A."/>
            <person name="Liang C."/>
            <person name="Lipzen A."/>
            <person name="Lutzoni F."/>
            <person name="Magnuson J."/>
            <person name="Mondo S."/>
            <person name="Nolan M."/>
            <person name="Ohm R."/>
            <person name="Pangilinan J."/>
            <person name="Park H.-J."/>
            <person name="Ramirez L."/>
            <person name="Alfaro M."/>
            <person name="Sun H."/>
            <person name="Tritt A."/>
            <person name="Yoshinaga Y."/>
            <person name="Zwiers L.-H."/>
            <person name="Turgeon B."/>
            <person name="Goodwin S."/>
            <person name="Spatafora J."/>
            <person name="Crous P."/>
            <person name="Grigoriev I."/>
        </authorList>
    </citation>
    <scope>NUCLEOTIDE SEQUENCE</scope>
    <source>
        <strain evidence="8">CBS 183.55</strain>
    </source>
</reference>
<dbReference type="PROSITE" id="PS00086">
    <property type="entry name" value="CYTOCHROME_P450"/>
    <property type="match status" value="1"/>
</dbReference>
<evidence type="ECO:0000256" key="1">
    <source>
        <dbReference type="ARBA" id="ARBA00010617"/>
    </source>
</evidence>
<evidence type="ECO:0000256" key="2">
    <source>
        <dbReference type="ARBA" id="ARBA00022723"/>
    </source>
</evidence>
<keyword evidence="4 5" id="KW-0408">Iron</keyword>
<dbReference type="InterPro" id="IPR036396">
    <property type="entry name" value="Cyt_P450_sf"/>
</dbReference>
<accession>A0A6A5RLU1</accession>
<dbReference type="PANTHER" id="PTHR46300">
    <property type="entry name" value="P450, PUTATIVE (EUROFUNG)-RELATED-RELATED"/>
    <property type="match status" value="1"/>
</dbReference>